<dbReference type="Pfam" id="PF00582">
    <property type="entry name" value="Usp"/>
    <property type="match status" value="1"/>
</dbReference>
<feature type="domain" description="UspA" evidence="2">
    <location>
        <begin position="2"/>
        <end position="142"/>
    </location>
</feature>
<dbReference type="Gene3D" id="3.40.50.12370">
    <property type="match status" value="1"/>
</dbReference>
<dbReference type="Proteomes" id="UP001460072">
    <property type="component" value="Unassembled WGS sequence"/>
</dbReference>
<dbReference type="PANTHER" id="PTHR46268:SF6">
    <property type="entry name" value="UNIVERSAL STRESS PROTEIN UP12"/>
    <property type="match status" value="1"/>
</dbReference>
<evidence type="ECO:0000313" key="3">
    <source>
        <dbReference type="EMBL" id="MEM0543398.1"/>
    </source>
</evidence>
<comment type="similarity">
    <text evidence="1">Belongs to the universal stress protein A family.</text>
</comment>
<protein>
    <submittedName>
        <fullName evidence="3">Universal stress protein</fullName>
    </submittedName>
</protein>
<dbReference type="InterPro" id="IPR006016">
    <property type="entry name" value="UspA"/>
</dbReference>
<comment type="caution">
    <text evidence="3">The sequence shown here is derived from an EMBL/GenBank/DDBJ whole genome shotgun (WGS) entry which is preliminary data.</text>
</comment>
<evidence type="ECO:0000259" key="2">
    <source>
        <dbReference type="Pfam" id="PF00582"/>
    </source>
</evidence>
<dbReference type="CDD" id="cd00293">
    <property type="entry name" value="USP-like"/>
    <property type="match status" value="1"/>
</dbReference>
<dbReference type="SUPFAM" id="SSF52402">
    <property type="entry name" value="Adenine nucleotide alpha hydrolases-like"/>
    <property type="match status" value="1"/>
</dbReference>
<keyword evidence="4" id="KW-1185">Reference proteome</keyword>
<dbReference type="RefSeq" id="WP_342696592.1">
    <property type="nucleotide sequence ID" value="NZ_JBCGDO010000017.1"/>
</dbReference>
<sequence>MKLLVTTDFSTNSKGAIRFAQTLANQADNVEIVFYHALTIMKPTRWNERFYHSYEEEEIKRLTAELRKFVFSVLKDKERFDAVKCVVDNCLSTESGIIKFAQKNKMDYICIATQGAGMFRKVMGTHTSYIVNNSDVPVLVIPSHYRSKTLKRATYLSDFENIKSELTKISKLTTPAAMQLEVLHYSSILFDKKKFEKNKALFNTTAFENIKLNIQKNNLEFSLVEKITAYVQKSKPELLIMFTNRKKGFFESIFLPSKSAELTYTTKVPVLIYSK</sequence>
<evidence type="ECO:0000313" key="4">
    <source>
        <dbReference type="Proteomes" id="UP001460072"/>
    </source>
</evidence>
<dbReference type="EMBL" id="JBCGDO010000017">
    <property type="protein sequence ID" value="MEM0543398.1"/>
    <property type="molecule type" value="Genomic_DNA"/>
</dbReference>
<dbReference type="PANTHER" id="PTHR46268">
    <property type="entry name" value="STRESS RESPONSE PROTEIN NHAX"/>
    <property type="match status" value="1"/>
</dbReference>
<evidence type="ECO:0000256" key="1">
    <source>
        <dbReference type="ARBA" id="ARBA00008791"/>
    </source>
</evidence>
<name>A0ABU9N9U1_9FLAO</name>
<accession>A0ABU9N9U1</accession>
<reference evidence="3 4" key="1">
    <citation type="submission" date="2024-03" db="EMBL/GenBank/DDBJ databases">
        <title>Two novel species of the genus Flavobacterium exhibiting potentially degradation of complex polysaccharides.</title>
        <authorList>
            <person name="Lian X."/>
        </authorList>
    </citation>
    <scope>NUCLEOTIDE SEQUENCE [LARGE SCALE GENOMIC DNA]</scope>
    <source>
        <strain evidence="4">j3</strain>
    </source>
</reference>
<proteinExistence type="inferred from homology"/>
<organism evidence="3 4">
    <name type="scientific">Flavobacterium aureirubrum</name>
    <dbReference type="NCBI Taxonomy" id="3133147"/>
    <lineage>
        <taxon>Bacteria</taxon>
        <taxon>Pseudomonadati</taxon>
        <taxon>Bacteroidota</taxon>
        <taxon>Flavobacteriia</taxon>
        <taxon>Flavobacteriales</taxon>
        <taxon>Flavobacteriaceae</taxon>
        <taxon>Flavobacterium</taxon>
    </lineage>
</organism>
<gene>
    <name evidence="3" type="ORF">WFZ85_12285</name>
</gene>